<name>A0ABT6AMG1_9BURK</name>
<keyword evidence="2" id="KW-1133">Transmembrane helix</keyword>
<sequence>MHAPLRHAATAPRFPTQQDTRPGSGRHGCGAARGFTLIELMVTVAILAILSMISVPIYSDYITRSKLSEAFDTLSVFGLRMEQSFQDNGNYGVAACNVSTSSTNFTYQCVLTTQGYTATAQGQGAVAGYTYTLDQTGNKGTSAYKGHAVTGTCWWLTQGNC</sequence>
<evidence type="ECO:0000313" key="3">
    <source>
        <dbReference type="EMBL" id="MDF3833593.1"/>
    </source>
</evidence>
<evidence type="ECO:0000313" key="4">
    <source>
        <dbReference type="Proteomes" id="UP001216674"/>
    </source>
</evidence>
<proteinExistence type="predicted"/>
<dbReference type="InterPro" id="IPR031982">
    <property type="entry name" value="PilE-like"/>
</dbReference>
<dbReference type="Pfam" id="PF07963">
    <property type="entry name" value="N_methyl"/>
    <property type="match status" value="1"/>
</dbReference>
<dbReference type="InterPro" id="IPR045584">
    <property type="entry name" value="Pilin-like"/>
</dbReference>
<accession>A0ABT6AMG1</accession>
<evidence type="ECO:0000256" key="1">
    <source>
        <dbReference type="SAM" id="MobiDB-lite"/>
    </source>
</evidence>
<comment type="caution">
    <text evidence="3">The sequence shown here is derived from an EMBL/GenBank/DDBJ whole genome shotgun (WGS) entry which is preliminary data.</text>
</comment>
<keyword evidence="2" id="KW-0812">Transmembrane</keyword>
<protein>
    <submittedName>
        <fullName evidence="3">Prepilin-type N-terminal cleavage/methylation domain-containing protein</fullName>
    </submittedName>
</protein>
<organism evidence="3 4">
    <name type="scientific">Cupriavidus basilensis</name>
    <dbReference type="NCBI Taxonomy" id="68895"/>
    <lineage>
        <taxon>Bacteria</taxon>
        <taxon>Pseudomonadati</taxon>
        <taxon>Pseudomonadota</taxon>
        <taxon>Betaproteobacteria</taxon>
        <taxon>Burkholderiales</taxon>
        <taxon>Burkholderiaceae</taxon>
        <taxon>Cupriavidus</taxon>
    </lineage>
</organism>
<keyword evidence="4" id="KW-1185">Reference proteome</keyword>
<dbReference type="NCBIfam" id="TIGR02532">
    <property type="entry name" value="IV_pilin_GFxxxE"/>
    <property type="match status" value="1"/>
</dbReference>
<gene>
    <name evidence="3" type="ORF">P3W85_11625</name>
</gene>
<dbReference type="Pfam" id="PF16732">
    <property type="entry name" value="ComP_DUS"/>
    <property type="match status" value="1"/>
</dbReference>
<evidence type="ECO:0000256" key="2">
    <source>
        <dbReference type="SAM" id="Phobius"/>
    </source>
</evidence>
<dbReference type="SUPFAM" id="SSF54523">
    <property type="entry name" value="Pili subunits"/>
    <property type="match status" value="1"/>
</dbReference>
<dbReference type="InterPro" id="IPR012902">
    <property type="entry name" value="N_methyl_site"/>
</dbReference>
<keyword evidence="2" id="KW-0472">Membrane</keyword>
<reference evidence="3 4" key="1">
    <citation type="submission" date="2023-03" db="EMBL/GenBank/DDBJ databases">
        <title>Draft assemblies of triclosan tolerant bacteria isolated from returned activated sludge.</title>
        <authorList>
            <person name="Van Hamelsveld S."/>
        </authorList>
    </citation>
    <scope>NUCLEOTIDE SEQUENCE [LARGE SCALE GENOMIC DNA]</scope>
    <source>
        <strain evidence="3 4">GW210010_S58</strain>
    </source>
</reference>
<dbReference type="PROSITE" id="PS00409">
    <property type="entry name" value="PROKAR_NTER_METHYL"/>
    <property type="match status" value="1"/>
</dbReference>
<feature type="transmembrane region" description="Helical" evidence="2">
    <location>
        <begin position="40"/>
        <end position="58"/>
    </location>
</feature>
<dbReference type="Gene3D" id="3.30.700.10">
    <property type="entry name" value="Glycoprotein, Type 4 Pilin"/>
    <property type="match status" value="1"/>
</dbReference>
<dbReference type="Proteomes" id="UP001216674">
    <property type="component" value="Unassembled WGS sequence"/>
</dbReference>
<dbReference type="EMBL" id="JARJLM010000199">
    <property type="protein sequence ID" value="MDF3833593.1"/>
    <property type="molecule type" value="Genomic_DNA"/>
</dbReference>
<dbReference type="RefSeq" id="WP_276264904.1">
    <property type="nucleotide sequence ID" value="NZ_JARJLM010000199.1"/>
</dbReference>
<feature type="region of interest" description="Disordered" evidence="1">
    <location>
        <begin position="1"/>
        <end position="27"/>
    </location>
</feature>